<accession>A0A284RND3</accession>
<feature type="compositionally biased region" description="Acidic residues" evidence="1">
    <location>
        <begin position="424"/>
        <end position="433"/>
    </location>
</feature>
<organism evidence="2 3">
    <name type="scientific">Armillaria ostoyae</name>
    <name type="common">Armillaria root rot fungus</name>
    <dbReference type="NCBI Taxonomy" id="47428"/>
    <lineage>
        <taxon>Eukaryota</taxon>
        <taxon>Fungi</taxon>
        <taxon>Dikarya</taxon>
        <taxon>Basidiomycota</taxon>
        <taxon>Agaricomycotina</taxon>
        <taxon>Agaricomycetes</taxon>
        <taxon>Agaricomycetidae</taxon>
        <taxon>Agaricales</taxon>
        <taxon>Marasmiineae</taxon>
        <taxon>Physalacriaceae</taxon>
        <taxon>Armillaria</taxon>
    </lineage>
</organism>
<sequence length="448" mass="49552">MASSLDRDELSDPNLQPHSPSTTLSPTPTPSQQWGSHSWRRTLSYSNDTPSPPTPWTSFLRGPLLPNEMPLPVQAERGTPLRPLPHPPQRRTTGTYGLAMTASPPLPTTQITYHPRSGPSYPSRPGLSWASPLREPNAYSYDPPSEMLPFLMMTVPRMMRPGTIPLPMPTNFLPPPSSSPLTVILTSRTSTTSPPQTQTPTSLNLFQGQNEPRPHNHNHSHSPTGWRPTHSTSTAPTLSGTNSLPSTSSYSAPIEPLPGKSEGTTSRPDMTSALTTIPPWTGTLPSSEETPLTGWGGMPPSRPAYFTTETAMTMAPLQAMYYEEDQELEHPESRSSWSSPSLNWQLDSRTRTALNTNQFDTFHYDQETFRRYISEPSRDREGHTSAPTYPFPLPDQPPRQVRQHGQYYGQKTSRLYAGTNDAPIDIEEPDQEEGGSGGPPQPSNEERL</sequence>
<evidence type="ECO:0000313" key="2">
    <source>
        <dbReference type="EMBL" id="SJL10248.1"/>
    </source>
</evidence>
<feature type="compositionally biased region" description="Polar residues" evidence="1">
    <location>
        <begin position="262"/>
        <end position="275"/>
    </location>
</feature>
<evidence type="ECO:0000313" key="3">
    <source>
        <dbReference type="Proteomes" id="UP000219338"/>
    </source>
</evidence>
<feature type="region of interest" description="Disordered" evidence="1">
    <location>
        <begin position="1"/>
        <end position="89"/>
    </location>
</feature>
<feature type="compositionally biased region" description="Polar residues" evidence="1">
    <location>
        <begin position="32"/>
        <end position="49"/>
    </location>
</feature>
<feature type="region of interest" description="Disordered" evidence="1">
    <location>
        <begin position="375"/>
        <end position="448"/>
    </location>
</feature>
<feature type="compositionally biased region" description="Low complexity" evidence="1">
    <location>
        <begin position="188"/>
        <end position="202"/>
    </location>
</feature>
<reference evidence="3" key="1">
    <citation type="journal article" date="2017" name="Nat. Ecol. Evol.">
        <title>Genome expansion and lineage-specific genetic innovations in the forest pathogenic fungi Armillaria.</title>
        <authorList>
            <person name="Sipos G."/>
            <person name="Prasanna A.N."/>
            <person name="Walter M.C."/>
            <person name="O'Connor E."/>
            <person name="Balint B."/>
            <person name="Krizsan K."/>
            <person name="Kiss B."/>
            <person name="Hess J."/>
            <person name="Varga T."/>
            <person name="Slot J."/>
            <person name="Riley R."/>
            <person name="Boka B."/>
            <person name="Rigling D."/>
            <person name="Barry K."/>
            <person name="Lee J."/>
            <person name="Mihaltcheva S."/>
            <person name="LaButti K."/>
            <person name="Lipzen A."/>
            <person name="Waldron R."/>
            <person name="Moloney N.M."/>
            <person name="Sperisen C."/>
            <person name="Kredics L."/>
            <person name="Vagvoelgyi C."/>
            <person name="Patrignani A."/>
            <person name="Fitzpatrick D."/>
            <person name="Nagy I."/>
            <person name="Doyle S."/>
            <person name="Anderson J.B."/>
            <person name="Grigoriev I.V."/>
            <person name="Gueldener U."/>
            <person name="Muensterkoetter M."/>
            <person name="Nagy L.G."/>
        </authorList>
    </citation>
    <scope>NUCLEOTIDE SEQUENCE [LARGE SCALE GENOMIC DNA]</scope>
    <source>
        <strain evidence="3">C18/9</strain>
    </source>
</reference>
<dbReference type="EMBL" id="FUEG01000012">
    <property type="protein sequence ID" value="SJL10248.1"/>
    <property type="molecule type" value="Genomic_DNA"/>
</dbReference>
<dbReference type="AlphaFoldDB" id="A0A284RND3"/>
<feature type="compositionally biased region" description="Polar residues" evidence="1">
    <location>
        <begin position="229"/>
        <end position="251"/>
    </location>
</feature>
<dbReference type="Proteomes" id="UP000219338">
    <property type="component" value="Unassembled WGS sequence"/>
</dbReference>
<feature type="compositionally biased region" description="Basic and acidic residues" evidence="1">
    <location>
        <begin position="1"/>
        <end position="10"/>
    </location>
</feature>
<name>A0A284RND3_ARMOS</name>
<keyword evidence="3" id="KW-1185">Reference proteome</keyword>
<proteinExistence type="predicted"/>
<gene>
    <name evidence="2" type="ORF">ARMOST_13632</name>
</gene>
<feature type="region of interest" description="Disordered" evidence="1">
    <location>
        <begin position="188"/>
        <end position="298"/>
    </location>
</feature>
<evidence type="ECO:0000256" key="1">
    <source>
        <dbReference type="SAM" id="MobiDB-lite"/>
    </source>
</evidence>
<protein>
    <submittedName>
        <fullName evidence="2">Uncharacterized protein</fullName>
    </submittedName>
</protein>